<dbReference type="InterPro" id="IPR002477">
    <property type="entry name" value="Peptidoglycan-bd-like"/>
</dbReference>
<evidence type="ECO:0000313" key="4">
    <source>
        <dbReference type="Proteomes" id="UP000603904"/>
    </source>
</evidence>
<dbReference type="InterPro" id="IPR038765">
    <property type="entry name" value="Papain-like_cys_pep_sf"/>
</dbReference>
<proteinExistence type="predicted"/>
<sequence length="251" mass="27477">MPKASELLKEMTRYLDYRESSSGRTVFGVSYRERKNLERAFDAAPWCDMFIAQCSLAAGGKDMLGVVGDFALTTSHADWFRRQGRWHRGTDGIRPGDIVFFNWPGGDSIDHVATVEKVHSPDDIQTIDGNVGDMCGRRRRRSSLIAGYGRPAYDDSPSVPDLALVSALAELGDAPRFPGAVRSGQRGADVQRVQEKLRRRMFGLGPSGVDGDFGPATAVAVTAFQARNGLDATGVVDEETWRALWEAPLTP</sequence>
<name>A0ABQ4FZ51_9ACTN</name>
<accession>A0ABQ4FZ51</accession>
<dbReference type="RefSeq" id="WP_204057530.1">
    <property type="nucleotide sequence ID" value="NZ_BAAAGP010000027.1"/>
</dbReference>
<reference evidence="3 4" key="1">
    <citation type="submission" date="2021-01" db="EMBL/GenBank/DDBJ databases">
        <title>Whole genome shotgun sequence of Microbispora corallina NBRC 16416.</title>
        <authorList>
            <person name="Komaki H."/>
            <person name="Tamura T."/>
        </authorList>
    </citation>
    <scope>NUCLEOTIDE SEQUENCE [LARGE SCALE GENOMIC DNA]</scope>
    <source>
        <strain evidence="3 4">NBRC 16416</strain>
    </source>
</reference>
<dbReference type="Pfam" id="PF05257">
    <property type="entry name" value="CHAP"/>
    <property type="match status" value="1"/>
</dbReference>
<organism evidence="3 4">
    <name type="scientific">Microbispora corallina</name>
    <dbReference type="NCBI Taxonomy" id="83302"/>
    <lineage>
        <taxon>Bacteria</taxon>
        <taxon>Bacillati</taxon>
        <taxon>Actinomycetota</taxon>
        <taxon>Actinomycetes</taxon>
        <taxon>Streptosporangiales</taxon>
        <taxon>Streptosporangiaceae</taxon>
        <taxon>Microbispora</taxon>
    </lineage>
</organism>
<keyword evidence="4" id="KW-1185">Reference proteome</keyword>
<gene>
    <name evidence="3" type="ORF">Mco01_30730</name>
</gene>
<comment type="caution">
    <text evidence="3">The sequence shown here is derived from an EMBL/GenBank/DDBJ whole genome shotgun (WGS) entry which is preliminary data.</text>
</comment>
<dbReference type="EMBL" id="BOOC01000011">
    <property type="protein sequence ID" value="GIH40073.1"/>
    <property type="molecule type" value="Genomic_DNA"/>
</dbReference>
<evidence type="ECO:0000259" key="1">
    <source>
        <dbReference type="Pfam" id="PF01471"/>
    </source>
</evidence>
<feature type="domain" description="Peptidase C51" evidence="2">
    <location>
        <begin position="43"/>
        <end position="130"/>
    </location>
</feature>
<dbReference type="SUPFAM" id="SSF54001">
    <property type="entry name" value="Cysteine proteinases"/>
    <property type="match status" value="1"/>
</dbReference>
<evidence type="ECO:0000259" key="2">
    <source>
        <dbReference type="Pfam" id="PF05257"/>
    </source>
</evidence>
<dbReference type="InterPro" id="IPR007921">
    <property type="entry name" value="CHAP_dom"/>
</dbReference>
<evidence type="ECO:0000313" key="3">
    <source>
        <dbReference type="EMBL" id="GIH40073.1"/>
    </source>
</evidence>
<dbReference type="Gene3D" id="1.10.101.10">
    <property type="entry name" value="PGBD-like superfamily/PGBD"/>
    <property type="match status" value="1"/>
</dbReference>
<dbReference type="InterPro" id="IPR036366">
    <property type="entry name" value="PGBDSf"/>
</dbReference>
<evidence type="ECO:0008006" key="5">
    <source>
        <dbReference type="Google" id="ProtNLM"/>
    </source>
</evidence>
<protein>
    <recommendedName>
        <fullName evidence="5">CHAP domain-containing protein</fullName>
    </recommendedName>
</protein>
<dbReference type="Pfam" id="PF01471">
    <property type="entry name" value="PG_binding_1"/>
    <property type="match status" value="1"/>
</dbReference>
<feature type="domain" description="Peptidoglycan binding-like" evidence="1">
    <location>
        <begin position="186"/>
        <end position="244"/>
    </location>
</feature>
<dbReference type="SUPFAM" id="SSF47090">
    <property type="entry name" value="PGBD-like"/>
    <property type="match status" value="1"/>
</dbReference>
<dbReference type="InterPro" id="IPR036365">
    <property type="entry name" value="PGBD-like_sf"/>
</dbReference>
<dbReference type="Proteomes" id="UP000603904">
    <property type="component" value="Unassembled WGS sequence"/>
</dbReference>